<gene>
    <name evidence="2" type="ORF">L0665_00535</name>
</gene>
<organism evidence="2 3">
    <name type="scientific">Methanogenium marinum</name>
    <dbReference type="NCBI Taxonomy" id="348610"/>
    <lineage>
        <taxon>Archaea</taxon>
        <taxon>Methanobacteriati</taxon>
        <taxon>Methanobacteriota</taxon>
        <taxon>Stenosarchaea group</taxon>
        <taxon>Methanomicrobia</taxon>
        <taxon>Methanomicrobiales</taxon>
        <taxon>Methanomicrobiaceae</taxon>
        <taxon>Methanogenium</taxon>
    </lineage>
</organism>
<dbReference type="SUPFAM" id="SSF53597">
    <property type="entry name" value="Dihydrofolate reductase-like"/>
    <property type="match status" value="1"/>
</dbReference>
<keyword evidence="3" id="KW-1185">Reference proteome</keyword>
<evidence type="ECO:0000259" key="1">
    <source>
        <dbReference type="Pfam" id="PF01872"/>
    </source>
</evidence>
<dbReference type="AlphaFoldDB" id="A0A9Q4KR96"/>
<evidence type="ECO:0000313" key="2">
    <source>
        <dbReference type="EMBL" id="MDE4907114.1"/>
    </source>
</evidence>
<proteinExistence type="predicted"/>
<dbReference type="InterPro" id="IPR002734">
    <property type="entry name" value="RibDG_C"/>
</dbReference>
<feature type="domain" description="Bacterial bifunctional deaminase-reductase C-terminal" evidence="1">
    <location>
        <begin position="8"/>
        <end position="166"/>
    </location>
</feature>
<accession>A0A9Q4KR96</accession>
<dbReference type="PANTHER" id="PTHR38011">
    <property type="entry name" value="DIHYDROFOLATE REDUCTASE FAMILY PROTEIN (AFU_ORTHOLOGUE AFUA_8G06820)"/>
    <property type="match status" value="1"/>
</dbReference>
<dbReference type="EMBL" id="JAKELO010000002">
    <property type="protein sequence ID" value="MDE4907114.1"/>
    <property type="molecule type" value="Genomic_DNA"/>
</dbReference>
<dbReference type="InterPro" id="IPR024072">
    <property type="entry name" value="DHFR-like_dom_sf"/>
</dbReference>
<dbReference type="Pfam" id="PF01872">
    <property type="entry name" value="RibD_C"/>
    <property type="match status" value="1"/>
</dbReference>
<evidence type="ECO:0000313" key="3">
    <source>
        <dbReference type="Proteomes" id="UP001143747"/>
    </source>
</evidence>
<protein>
    <submittedName>
        <fullName evidence="2">Dihydrofolate reductase family protein</fullName>
    </submittedName>
</protein>
<comment type="caution">
    <text evidence="2">The sequence shown here is derived from an EMBL/GenBank/DDBJ whole genome shotgun (WGS) entry which is preliminary data.</text>
</comment>
<reference evidence="2" key="1">
    <citation type="submission" date="2022-01" db="EMBL/GenBank/DDBJ databases">
        <title>Draft genome of Methanogenium marinum DSM 15558.</title>
        <authorList>
            <person name="Chen S.-C."/>
            <person name="You Y.-T."/>
        </authorList>
    </citation>
    <scope>NUCLEOTIDE SEQUENCE</scope>
    <source>
        <strain evidence="2">DSM 15558</strain>
    </source>
</reference>
<dbReference type="Proteomes" id="UP001143747">
    <property type="component" value="Unassembled WGS sequence"/>
</dbReference>
<dbReference type="GO" id="GO:0009231">
    <property type="term" value="P:riboflavin biosynthetic process"/>
    <property type="evidence" value="ECO:0007669"/>
    <property type="project" value="InterPro"/>
</dbReference>
<sequence length="175" mass="19372">MNQQRATILYIAMSLDGYIADIDGGIDWLSEVEGEGDIGYSAFYETVDTIIMGRTTYDQILTFDCEWPYSGKKCYVFTNREHAPDDNAEFVTGDLSTFMSNLLSQPGTNIWLLGGGQLIDGFMKKGLIDEFAISVIPIILGKGIPLFKSGNQKASLTLTKVTTFKDIVLLQYKPA</sequence>
<dbReference type="InterPro" id="IPR050765">
    <property type="entry name" value="Riboflavin_Biosynth_HTPR"/>
</dbReference>
<name>A0A9Q4KR96_9EURY</name>
<dbReference type="PANTHER" id="PTHR38011:SF11">
    <property type="entry name" value="2,5-DIAMINO-6-RIBOSYLAMINO-4(3H)-PYRIMIDINONE 5'-PHOSPHATE REDUCTASE"/>
    <property type="match status" value="1"/>
</dbReference>
<dbReference type="GO" id="GO:0008703">
    <property type="term" value="F:5-amino-6-(5-phosphoribosylamino)uracil reductase activity"/>
    <property type="evidence" value="ECO:0007669"/>
    <property type="project" value="InterPro"/>
</dbReference>
<dbReference type="Gene3D" id="3.40.430.10">
    <property type="entry name" value="Dihydrofolate Reductase, subunit A"/>
    <property type="match status" value="1"/>
</dbReference>
<dbReference type="RefSeq" id="WP_274923779.1">
    <property type="nucleotide sequence ID" value="NZ_JAKELO010000002.1"/>
</dbReference>